<name>A0A1I0RPX3_9RHOB</name>
<dbReference type="InterPro" id="IPR014153">
    <property type="entry name" value="Ds_break_AddB"/>
</dbReference>
<dbReference type="Proteomes" id="UP000199167">
    <property type="component" value="Unassembled WGS sequence"/>
</dbReference>
<protein>
    <submittedName>
        <fullName evidence="2">Double-strand break repair protein AddB</fullName>
    </submittedName>
</protein>
<gene>
    <name evidence="2" type="ORF">SAMN04488515_3062</name>
</gene>
<dbReference type="OrthoDB" id="9780606at2"/>
<organism evidence="2 3">
    <name type="scientific">Cognatiyoonia koreensis</name>
    <dbReference type="NCBI Taxonomy" id="364200"/>
    <lineage>
        <taxon>Bacteria</taxon>
        <taxon>Pseudomonadati</taxon>
        <taxon>Pseudomonadota</taxon>
        <taxon>Alphaproteobacteria</taxon>
        <taxon>Rhodobacterales</taxon>
        <taxon>Paracoccaceae</taxon>
        <taxon>Cognatiyoonia</taxon>
    </lineage>
</organism>
<dbReference type="EMBL" id="FOIZ01000002">
    <property type="protein sequence ID" value="SEW43324.1"/>
    <property type="molecule type" value="Genomic_DNA"/>
</dbReference>
<reference evidence="2 3" key="1">
    <citation type="submission" date="2016-10" db="EMBL/GenBank/DDBJ databases">
        <authorList>
            <person name="de Groot N.N."/>
        </authorList>
    </citation>
    <scope>NUCLEOTIDE SEQUENCE [LARGE SCALE GENOMIC DNA]</scope>
    <source>
        <strain evidence="2 3">DSM 17925</strain>
    </source>
</reference>
<dbReference type="NCBIfam" id="TIGR02786">
    <property type="entry name" value="addB_alphas"/>
    <property type="match status" value="1"/>
</dbReference>
<accession>A0A1I0RPX3</accession>
<proteinExistence type="predicted"/>
<dbReference type="SUPFAM" id="SSF52540">
    <property type="entry name" value="P-loop containing nucleoside triphosphate hydrolases"/>
    <property type="match status" value="1"/>
</dbReference>
<dbReference type="RefSeq" id="WP_089996613.1">
    <property type="nucleotide sequence ID" value="NZ_FOIZ01000002.1"/>
</dbReference>
<dbReference type="Pfam" id="PF12705">
    <property type="entry name" value="PDDEXK_1"/>
    <property type="match status" value="1"/>
</dbReference>
<keyword evidence="3" id="KW-1185">Reference proteome</keyword>
<dbReference type="InterPro" id="IPR011604">
    <property type="entry name" value="PDDEXK-like_dom_sf"/>
</dbReference>
<dbReference type="STRING" id="364200.SAMN04488515_3062"/>
<dbReference type="Gene3D" id="3.90.320.10">
    <property type="match status" value="1"/>
</dbReference>
<evidence type="ECO:0000313" key="3">
    <source>
        <dbReference type="Proteomes" id="UP000199167"/>
    </source>
</evidence>
<evidence type="ECO:0000259" key="1">
    <source>
        <dbReference type="Pfam" id="PF12705"/>
    </source>
</evidence>
<sequence length="982" mass="108701">MFESTDQPRVFGLPPGADFGNELVAGLHARFRNMSVVDIARTEIFVNTARMQRRIRSIFDDGLARLLPRVRLVTDLAFDAQASGIPLPVSSLRRRLELIGVISALLDKEPDLAPRAALYDLADSLATLMDEMQGEGVNPETLQNLDVSDQSGHWQRALKFLNILGPFFSAIAVAPDKEARQRLVIEQLVESWRISPPTHPIIVAGSTGSRGATGLLMQAVARLPQGALVLPGFDSIMPESAWDSLGKQGSGEDHPQYRFKTLLENLSLTPKDVVNWTEDPIYSNARNKLVSLSLRPAPVTNDWMREGPKLDDLAEATRDMVLVEAPSPRIEAETIALRLRQAAEDGVTAALITPDRMLTRQVAAALDRWDITPDDSAGVPLAQSAPGRLLRHVGDLIGTEQTAEKVLIVLKHPLCNTGGGDRNQHLLRTRELELRLRRYGPPILDKTALVDWAERTSENDPGRLAWANWLGDVINDLAAADEALLADLLAFHIHCTEWLARGPDGDDAGALWEQTAGREAQRVCTMLQTDSDAGGVLSTFDYVHLFNAVLAQGVVRDRDLGHPNILIWGTLEARVQGADLVILGGLNDGVWPESPAPDPWLNRQMRQAVGLLLPERRIGLSAHDYQQAVCAKEVWITRALRSADSETVPSRWLNRLTNLLSGLPEQGGPELLERMRDDGAMWIAKAAALQVPEQVTPKAKRPSPQPPVAARPKELSVTRIKTLIRDPFAIYAEKILRLKQLDPLKVTADPSLRGEVFHKILELFIASRPDATDPAALRAFLTITERVLQERCPWPTVRMQWLTRLTRIAPRFLSDEAARQSIGSLVLIEADGAVDILNPAFRLIAKADRMDRDQNGDIIIYDYKTGEMPSAPQQEKFDKQLLLEAAMVERGAFDDLGPAKVASAAFIEVNSSMRIKPAPLEKSPADQVWSEFLELLRNWQDPGTGYTARLAHFSNKQSSQYDHLSRFGEWSMADDIAPEVLK</sequence>
<dbReference type="InterPro" id="IPR027417">
    <property type="entry name" value="P-loop_NTPase"/>
</dbReference>
<dbReference type="AlphaFoldDB" id="A0A1I0RPX3"/>
<feature type="domain" description="PD-(D/E)XK endonuclease-like" evidence="1">
    <location>
        <begin position="714"/>
        <end position="941"/>
    </location>
</feature>
<evidence type="ECO:0000313" key="2">
    <source>
        <dbReference type="EMBL" id="SEW43324.1"/>
    </source>
</evidence>
<dbReference type="InterPro" id="IPR038726">
    <property type="entry name" value="PDDEXK_AddAB-type"/>
</dbReference>